<dbReference type="Proteomes" id="UP000215902">
    <property type="component" value="Unassembled WGS sequence"/>
</dbReference>
<name>A0A267E014_9PLAT</name>
<dbReference type="EMBL" id="NIVC01002846">
    <property type="protein sequence ID" value="PAA54893.1"/>
    <property type="molecule type" value="Genomic_DNA"/>
</dbReference>
<evidence type="ECO:0000313" key="3">
    <source>
        <dbReference type="EMBL" id="PAA54893.1"/>
    </source>
</evidence>
<sequence length="342" mass="36739">MKSQKPSPAILFLHGGGYVLNSPAEYSYLTGNLSSSLGVPVFSPDYRKSPTWTHPAALEDALATLRHLRSNAEAYGRTASIPSGFCSAGTAPAATSASASPCGSCRLARPCRRPCCSSTLPRSSSLSACPATWRIDSTFSCPSQRRAHFDWPTWLATRPTCRCGRPATTAAQPSGRSWPRSSACLSWPASAPRISGEPDWTGPSAGTSSPTGTGCCLRCSLRTSCWRNFHPASRRPASLMYCATRAACSTSGWCEPAPQAVPEATGTGATPQCTACTASCGPVTHQPLPQWTKPRPSLLRSSDWTKTRKFVAVLCSHHRRRHSSAVLGRHMKLSRQRRTETR</sequence>
<feature type="domain" description="Alpha/beta hydrolase fold-3" evidence="2">
    <location>
        <begin position="10"/>
        <end position="76"/>
    </location>
</feature>
<keyword evidence="4" id="KW-1185">Reference proteome</keyword>
<dbReference type="SUPFAM" id="SSF53474">
    <property type="entry name" value="alpha/beta-Hydrolases"/>
    <property type="match status" value="1"/>
</dbReference>
<keyword evidence="1" id="KW-0378">Hydrolase</keyword>
<evidence type="ECO:0000256" key="1">
    <source>
        <dbReference type="ARBA" id="ARBA00022801"/>
    </source>
</evidence>
<dbReference type="InterPro" id="IPR013094">
    <property type="entry name" value="AB_hydrolase_3"/>
</dbReference>
<accession>A0A267E014</accession>
<evidence type="ECO:0000259" key="2">
    <source>
        <dbReference type="Pfam" id="PF07859"/>
    </source>
</evidence>
<reference evidence="3 4" key="1">
    <citation type="submission" date="2017-06" db="EMBL/GenBank/DDBJ databases">
        <title>A platform for efficient transgenesis in Macrostomum lignano, a flatworm model organism for stem cell research.</title>
        <authorList>
            <person name="Berezikov E."/>
        </authorList>
    </citation>
    <scope>NUCLEOTIDE SEQUENCE [LARGE SCALE GENOMIC DNA]</scope>
    <source>
        <strain evidence="3">DV1</strain>
        <tissue evidence="3">Whole organism</tissue>
    </source>
</reference>
<dbReference type="STRING" id="282301.A0A267E014"/>
<dbReference type="InterPro" id="IPR050300">
    <property type="entry name" value="GDXG_lipolytic_enzyme"/>
</dbReference>
<comment type="caution">
    <text evidence="3">The sequence shown here is derived from an EMBL/GenBank/DDBJ whole genome shotgun (WGS) entry which is preliminary data.</text>
</comment>
<organism evidence="3 4">
    <name type="scientific">Macrostomum lignano</name>
    <dbReference type="NCBI Taxonomy" id="282301"/>
    <lineage>
        <taxon>Eukaryota</taxon>
        <taxon>Metazoa</taxon>
        <taxon>Spiralia</taxon>
        <taxon>Lophotrochozoa</taxon>
        <taxon>Platyhelminthes</taxon>
        <taxon>Rhabditophora</taxon>
        <taxon>Macrostomorpha</taxon>
        <taxon>Macrostomida</taxon>
        <taxon>Macrostomidae</taxon>
        <taxon>Macrostomum</taxon>
    </lineage>
</organism>
<dbReference type="AlphaFoldDB" id="A0A267E014"/>
<dbReference type="OrthoDB" id="408631at2759"/>
<dbReference type="GO" id="GO:0016787">
    <property type="term" value="F:hydrolase activity"/>
    <property type="evidence" value="ECO:0007669"/>
    <property type="project" value="UniProtKB-KW"/>
</dbReference>
<proteinExistence type="predicted"/>
<dbReference type="Gene3D" id="3.40.50.1820">
    <property type="entry name" value="alpha/beta hydrolase"/>
    <property type="match status" value="1"/>
</dbReference>
<dbReference type="Pfam" id="PF07859">
    <property type="entry name" value="Abhydrolase_3"/>
    <property type="match status" value="1"/>
</dbReference>
<dbReference type="PANTHER" id="PTHR48081">
    <property type="entry name" value="AB HYDROLASE SUPERFAMILY PROTEIN C4A8.06C"/>
    <property type="match status" value="1"/>
</dbReference>
<protein>
    <recommendedName>
        <fullName evidence="2">Alpha/beta hydrolase fold-3 domain-containing protein</fullName>
    </recommendedName>
</protein>
<dbReference type="PANTHER" id="PTHR48081:SF8">
    <property type="entry name" value="ALPHA_BETA HYDROLASE FOLD-3 DOMAIN-CONTAINING PROTEIN-RELATED"/>
    <property type="match status" value="1"/>
</dbReference>
<dbReference type="InterPro" id="IPR029058">
    <property type="entry name" value="AB_hydrolase_fold"/>
</dbReference>
<evidence type="ECO:0000313" key="4">
    <source>
        <dbReference type="Proteomes" id="UP000215902"/>
    </source>
</evidence>
<gene>
    <name evidence="3" type="ORF">BOX15_Mlig008653g1</name>
</gene>